<dbReference type="SUPFAM" id="SSF51905">
    <property type="entry name" value="FAD/NAD(P)-binding domain"/>
    <property type="match status" value="1"/>
</dbReference>
<evidence type="ECO:0000256" key="1">
    <source>
        <dbReference type="ARBA" id="ARBA00001974"/>
    </source>
</evidence>
<evidence type="ECO:0000256" key="2">
    <source>
        <dbReference type="ARBA" id="ARBA00022630"/>
    </source>
</evidence>
<dbReference type="Pfam" id="PF01266">
    <property type="entry name" value="DAO"/>
    <property type="match status" value="1"/>
</dbReference>
<dbReference type="GO" id="GO:0008115">
    <property type="term" value="F:sarcosine oxidase activity"/>
    <property type="evidence" value="ECO:0007669"/>
    <property type="project" value="TreeGrafter"/>
</dbReference>
<evidence type="ECO:0000256" key="4">
    <source>
        <dbReference type="ARBA" id="ARBA00023002"/>
    </source>
</evidence>
<dbReference type="SUPFAM" id="SSF54373">
    <property type="entry name" value="FAD-linked reductases, C-terminal domain"/>
    <property type="match status" value="1"/>
</dbReference>
<gene>
    <name evidence="6" type="ORF">FVP33_10450</name>
</gene>
<evidence type="ECO:0000313" key="6">
    <source>
        <dbReference type="EMBL" id="TXN30406.1"/>
    </source>
</evidence>
<keyword evidence="3" id="KW-0274">FAD</keyword>
<protein>
    <submittedName>
        <fullName evidence="6">FAD-dependent oxidoreductase</fullName>
    </submittedName>
</protein>
<comment type="caution">
    <text evidence="6">The sequence shown here is derived from an EMBL/GenBank/DDBJ whole genome shotgun (WGS) entry which is preliminary data.</text>
</comment>
<keyword evidence="4" id="KW-0560">Oxidoreductase</keyword>
<reference evidence="6 7" key="1">
    <citation type="submission" date="2019-08" db="EMBL/GenBank/DDBJ databases">
        <title>Bacterial whole genome sequence for Glaciihabitans sp. CHu50b-6-2.</title>
        <authorList>
            <person name="Jin L."/>
        </authorList>
    </citation>
    <scope>NUCLEOTIDE SEQUENCE [LARGE SCALE GENOMIC DNA]</scope>
    <source>
        <strain evidence="6 7">CHu50b-6-2</strain>
    </source>
</reference>
<keyword evidence="2" id="KW-0285">Flavoprotein</keyword>
<dbReference type="EMBL" id="VRMG01000007">
    <property type="protein sequence ID" value="TXN30406.1"/>
    <property type="molecule type" value="Genomic_DNA"/>
</dbReference>
<dbReference type="GO" id="GO:0050660">
    <property type="term" value="F:flavin adenine dinucleotide binding"/>
    <property type="evidence" value="ECO:0007669"/>
    <property type="project" value="InterPro"/>
</dbReference>
<dbReference type="InterPro" id="IPR045170">
    <property type="entry name" value="MTOX"/>
</dbReference>
<dbReference type="InterPro" id="IPR036188">
    <property type="entry name" value="FAD/NAD-bd_sf"/>
</dbReference>
<dbReference type="AlphaFoldDB" id="A0A5C8US41"/>
<comment type="cofactor">
    <cofactor evidence="1">
        <name>FAD</name>
        <dbReference type="ChEBI" id="CHEBI:57692"/>
    </cofactor>
</comment>
<dbReference type="PANTHER" id="PTHR10961:SF7">
    <property type="entry name" value="FAD DEPENDENT OXIDOREDUCTASE DOMAIN-CONTAINING PROTEIN"/>
    <property type="match status" value="1"/>
</dbReference>
<dbReference type="Proteomes" id="UP000321379">
    <property type="component" value="Unassembled WGS sequence"/>
</dbReference>
<evidence type="ECO:0000259" key="5">
    <source>
        <dbReference type="Pfam" id="PF01266"/>
    </source>
</evidence>
<accession>A0A5C8US41</accession>
<feature type="domain" description="FAD dependent oxidoreductase" evidence="5">
    <location>
        <begin position="12"/>
        <end position="353"/>
    </location>
</feature>
<proteinExistence type="predicted"/>
<keyword evidence="7" id="KW-1185">Reference proteome</keyword>
<dbReference type="Gene3D" id="3.50.50.60">
    <property type="entry name" value="FAD/NAD(P)-binding domain"/>
    <property type="match status" value="1"/>
</dbReference>
<dbReference type="PANTHER" id="PTHR10961">
    <property type="entry name" value="PEROXISOMAL SARCOSINE OXIDASE"/>
    <property type="match status" value="1"/>
</dbReference>
<evidence type="ECO:0000313" key="7">
    <source>
        <dbReference type="Proteomes" id="UP000321379"/>
    </source>
</evidence>
<dbReference type="InterPro" id="IPR006076">
    <property type="entry name" value="FAD-dep_OxRdtase"/>
</dbReference>
<sequence>MRTTQLTHDASVLIVGLGIHGTAAALELASRGISVIGIERFDAGHAFGSSHGATRMTRRAYPSEAWNSLVERAFAGWDRWAERAGRSFISVTGGLYAAAEPGRLQGPGCVAVAPGQMATAMPGLRAPDGYFAVADPAAGVVAASAALDFARTAARAAGASLSYGEAMTRWSADDGGVTVETTSRTIRVGRLVLATGPWTGAVVPQLAGALEVWRIVTLTATPGQAVAQSPSLGTFSIDRAEGLVFGIPEVAIDGIGTIGLKIGVDAGPVWDPNVPNPPPTIAETAELARLMRDLVPGIDTAGSEAAACLYTMTPDRRFVVGALPDKPRVIVATACSGHGFKFGPAVGEAIADLCGGVDRPDLDMFALDRFVAQ</sequence>
<dbReference type="Gene3D" id="3.30.9.10">
    <property type="entry name" value="D-Amino Acid Oxidase, subunit A, domain 2"/>
    <property type="match status" value="1"/>
</dbReference>
<dbReference type="RefSeq" id="WP_147783590.1">
    <property type="nucleotide sequence ID" value="NZ_VRMG01000007.1"/>
</dbReference>
<evidence type="ECO:0000256" key="3">
    <source>
        <dbReference type="ARBA" id="ARBA00022827"/>
    </source>
</evidence>
<name>A0A5C8US41_9MICO</name>
<organism evidence="6 7">
    <name type="scientific">Lacisediminihabitans profunda</name>
    <dbReference type="NCBI Taxonomy" id="2594790"/>
    <lineage>
        <taxon>Bacteria</taxon>
        <taxon>Bacillati</taxon>
        <taxon>Actinomycetota</taxon>
        <taxon>Actinomycetes</taxon>
        <taxon>Micrococcales</taxon>
        <taxon>Microbacteriaceae</taxon>
        <taxon>Lacisediminihabitans</taxon>
    </lineage>
</organism>